<accession>A0A385TVH9</accession>
<evidence type="ECO:0000313" key="2">
    <source>
        <dbReference type="EMBL" id="AYB46522.1"/>
    </source>
</evidence>
<organism evidence="2 3">
    <name type="scientific">Paenibacillus lautus</name>
    <name type="common">Bacillus lautus</name>
    <dbReference type="NCBI Taxonomy" id="1401"/>
    <lineage>
        <taxon>Bacteria</taxon>
        <taxon>Bacillati</taxon>
        <taxon>Bacillota</taxon>
        <taxon>Bacilli</taxon>
        <taxon>Bacillales</taxon>
        <taxon>Paenibacillaceae</taxon>
        <taxon>Paenibacillus</taxon>
    </lineage>
</organism>
<reference evidence="2 3" key="1">
    <citation type="submission" date="2018-09" db="EMBL/GenBank/DDBJ databases">
        <title>Genome Sequence of Paenibacillus lautus Strain E7593-69, Azo Dye-Degrading Bacteria, Isolated from Commercial Tattoo Inks.</title>
        <authorList>
            <person name="Nho S.W."/>
            <person name="Kim S.-J."/>
            <person name="Kweon O."/>
            <person name="Cerniglia C.E."/>
        </authorList>
    </citation>
    <scope>NUCLEOTIDE SEQUENCE [LARGE SCALE GENOMIC DNA]</scope>
    <source>
        <strain evidence="2 3">E7593-69</strain>
    </source>
</reference>
<keyword evidence="3" id="KW-1185">Reference proteome</keyword>
<protein>
    <submittedName>
        <fullName evidence="2">Uncharacterized protein</fullName>
    </submittedName>
</protein>
<dbReference type="RefSeq" id="WP_119850105.1">
    <property type="nucleotide sequence ID" value="NZ_CP032412.1"/>
</dbReference>
<gene>
    <name evidence="2" type="ORF">D5F53_25870</name>
</gene>
<dbReference type="KEGG" id="plw:D5F53_25870"/>
<dbReference type="Proteomes" id="UP000266552">
    <property type="component" value="Chromosome"/>
</dbReference>
<evidence type="ECO:0000256" key="1">
    <source>
        <dbReference type="SAM" id="Phobius"/>
    </source>
</evidence>
<dbReference type="EMBL" id="CP032412">
    <property type="protein sequence ID" value="AYB46522.1"/>
    <property type="molecule type" value="Genomic_DNA"/>
</dbReference>
<dbReference type="AlphaFoldDB" id="A0A385TVH9"/>
<feature type="transmembrane region" description="Helical" evidence="1">
    <location>
        <begin position="7"/>
        <end position="26"/>
    </location>
</feature>
<sequence length="60" mass="6021">MTKKNSSNALLFLSTAAIVILFGLMINTEGSALRDAVQGGLMGAGAVIAVAGLWAAGTKK</sequence>
<evidence type="ECO:0000313" key="3">
    <source>
        <dbReference type="Proteomes" id="UP000266552"/>
    </source>
</evidence>
<keyword evidence="1" id="KW-0472">Membrane</keyword>
<keyword evidence="1" id="KW-0812">Transmembrane</keyword>
<feature type="transmembrane region" description="Helical" evidence="1">
    <location>
        <begin position="38"/>
        <end position="57"/>
    </location>
</feature>
<name>A0A385TVH9_PAELA</name>
<keyword evidence="1" id="KW-1133">Transmembrane helix</keyword>
<proteinExistence type="predicted"/>